<proteinExistence type="predicted"/>
<dbReference type="Gene3D" id="1.25.40.10">
    <property type="entry name" value="Tetratricopeptide repeat domain"/>
    <property type="match status" value="1"/>
</dbReference>
<dbReference type="InterPro" id="IPR011990">
    <property type="entry name" value="TPR-like_helical_dom_sf"/>
</dbReference>
<name>A0A858SNS6_9RHOB</name>
<evidence type="ECO:0008006" key="3">
    <source>
        <dbReference type="Google" id="ProtNLM"/>
    </source>
</evidence>
<gene>
    <name evidence="1" type="ORF">G3256_03665</name>
</gene>
<dbReference type="AlphaFoldDB" id="A0A858SNS6"/>
<dbReference type="RefSeq" id="WP_169639541.1">
    <property type="nucleotide sequence ID" value="NZ_CP048788.1"/>
</dbReference>
<reference evidence="1 2" key="1">
    <citation type="submission" date="2020-02" db="EMBL/GenBank/DDBJ databases">
        <title>Genome sequence of Roseobacter ponti.</title>
        <authorList>
            <person name="Hollensteiner J."/>
            <person name="Schneider D."/>
            <person name="Poehlein A."/>
            <person name="Daniel R."/>
        </authorList>
    </citation>
    <scope>NUCLEOTIDE SEQUENCE [LARGE SCALE GENOMIC DNA]</scope>
    <source>
        <strain evidence="1 2">DSM 106830</strain>
    </source>
</reference>
<sequence>MSGDPDQQFLSDGIAEDIITGLSRFRTLFVTGRNSSFRFRQPDLTEQEIASRPGVQYLVEGSVRRAGNRIRVSVQLIAADTGKHIWADRYDRDFEDLCAVQDEVTRSIIAVLPGRVQHDVADRLSRKPTACMKACELLLKGKALRDGLNAADNASARTYFAKALQLDPDYARVYMYLADTYVVDLWLGLADPDAPAHALEIARKGAAPDNRDVNIQDQPGYAYLCAGQWDQADAQFSKTLPMIVNEADSMAWCGYGFLLLGQHARAGKIVAEAMRLDPLHPPAPDRIMGQLRFFSGDYDAALGHLIGEARLNSLADAFLTAACAHARPRKEAKDALRAFITHRRQELAGRGIAAVDETFATMASGFGTMWRRRSDWQMPASGLRKAGMTD</sequence>
<dbReference type="Proteomes" id="UP000503308">
    <property type="component" value="Chromosome"/>
</dbReference>
<keyword evidence="2" id="KW-1185">Reference proteome</keyword>
<dbReference type="KEGG" id="rpon:G3256_03665"/>
<dbReference type="EMBL" id="CP048788">
    <property type="protein sequence ID" value="QJF50325.1"/>
    <property type="molecule type" value="Genomic_DNA"/>
</dbReference>
<accession>A0A858SNS6</accession>
<evidence type="ECO:0000313" key="2">
    <source>
        <dbReference type="Proteomes" id="UP000503308"/>
    </source>
</evidence>
<dbReference type="SUPFAM" id="SSF48452">
    <property type="entry name" value="TPR-like"/>
    <property type="match status" value="1"/>
</dbReference>
<evidence type="ECO:0000313" key="1">
    <source>
        <dbReference type="EMBL" id="QJF50325.1"/>
    </source>
</evidence>
<organism evidence="1 2">
    <name type="scientific">Roseobacter ponti</name>
    <dbReference type="NCBI Taxonomy" id="1891787"/>
    <lineage>
        <taxon>Bacteria</taxon>
        <taxon>Pseudomonadati</taxon>
        <taxon>Pseudomonadota</taxon>
        <taxon>Alphaproteobacteria</taxon>
        <taxon>Rhodobacterales</taxon>
        <taxon>Roseobacteraceae</taxon>
        <taxon>Roseobacter</taxon>
    </lineage>
</organism>
<protein>
    <recommendedName>
        <fullName evidence="3">Adenylate cyclase</fullName>
    </recommendedName>
</protein>